<protein>
    <recommendedName>
        <fullName evidence="3">N-acetyltransferase domain-containing protein</fullName>
    </recommendedName>
</protein>
<organism evidence="1 2">
    <name type="scientific">Glycomyces sambucus</name>
    <dbReference type="NCBI Taxonomy" id="380244"/>
    <lineage>
        <taxon>Bacteria</taxon>
        <taxon>Bacillati</taxon>
        <taxon>Actinomycetota</taxon>
        <taxon>Actinomycetes</taxon>
        <taxon>Glycomycetales</taxon>
        <taxon>Glycomycetaceae</taxon>
        <taxon>Glycomyces</taxon>
    </lineage>
</organism>
<reference evidence="2" key="1">
    <citation type="submission" date="2016-10" db="EMBL/GenBank/DDBJ databases">
        <authorList>
            <person name="Varghese N."/>
            <person name="Submissions S."/>
        </authorList>
    </citation>
    <scope>NUCLEOTIDE SEQUENCE [LARGE SCALE GENOMIC DNA]</scope>
    <source>
        <strain evidence="2">CGMCC 4.3147</strain>
    </source>
</reference>
<gene>
    <name evidence="1" type="ORF">SAMN05216298_0548</name>
</gene>
<dbReference type="AlphaFoldDB" id="A0A1G9CWP4"/>
<evidence type="ECO:0000313" key="2">
    <source>
        <dbReference type="Proteomes" id="UP000198662"/>
    </source>
</evidence>
<accession>A0A1G9CWP4</accession>
<sequence length="222" mass="23068">MDTTRTSAAAHDNAAWCDAMCRAHGTPGGFAADAWTSPVRTPVYYPDAVTLAPGADAASVLARIDSGAGASVKDSFADLDLRPFGFEVLFEARWIHRPAGPADAAWREVADPEALREWARAWDGGEGNAEVFRPALLDLPGVHLIAGEPAGSAGAVLTRTGPVVGVSNVFAARGDGWPAALAAAHDLYPGVPVVGYEHGDGLAAAERHGFAPVGPLRVWLRA</sequence>
<proteinExistence type="predicted"/>
<evidence type="ECO:0000313" key="1">
    <source>
        <dbReference type="EMBL" id="SDK56077.1"/>
    </source>
</evidence>
<evidence type="ECO:0008006" key="3">
    <source>
        <dbReference type="Google" id="ProtNLM"/>
    </source>
</evidence>
<dbReference type="STRING" id="380244.SAMN05216298_0548"/>
<name>A0A1G9CWP4_9ACTN</name>
<keyword evidence="2" id="KW-1185">Reference proteome</keyword>
<dbReference type="EMBL" id="FNGF01000001">
    <property type="protein sequence ID" value="SDK56077.1"/>
    <property type="molecule type" value="Genomic_DNA"/>
</dbReference>
<dbReference type="Proteomes" id="UP000198662">
    <property type="component" value="Unassembled WGS sequence"/>
</dbReference>